<dbReference type="GeneID" id="100120164"/>
<evidence type="ECO:0000256" key="2">
    <source>
        <dbReference type="ARBA" id="ARBA00008744"/>
    </source>
</evidence>
<dbReference type="EnsemblMetazoa" id="XM_008204509">
    <property type="protein sequence ID" value="XP_008202731"/>
    <property type="gene ID" value="LOC100120164"/>
</dbReference>
<keyword evidence="3" id="KW-0328">Glycosyltransferase</keyword>
<dbReference type="Pfam" id="PF10034">
    <property type="entry name" value="Dpy19"/>
    <property type="match status" value="1"/>
</dbReference>
<dbReference type="FunCoup" id="A0A7M7H7C0">
    <property type="interactions" value="847"/>
</dbReference>
<proteinExistence type="inferred from homology"/>
<dbReference type="AlphaFoldDB" id="A0A7M7H7C0"/>
<dbReference type="PANTHER" id="PTHR31488:SF1">
    <property type="entry name" value="C-MANNOSYLTRANSFERASE DPY19L1"/>
    <property type="match status" value="1"/>
</dbReference>
<dbReference type="GO" id="GO:0000030">
    <property type="term" value="F:mannosyltransferase activity"/>
    <property type="evidence" value="ECO:0007669"/>
    <property type="project" value="TreeGrafter"/>
</dbReference>
<keyword evidence="4" id="KW-0808">Transferase</keyword>
<name>A0A7M7H7C0_NASVI</name>
<keyword evidence="7 8" id="KW-0472">Membrane</keyword>
<dbReference type="OrthoDB" id="6019623at2759"/>
<dbReference type="RefSeq" id="XP_008202731.1">
    <property type="nucleotide sequence ID" value="XM_008204509.4"/>
</dbReference>
<dbReference type="InterPro" id="IPR018732">
    <property type="entry name" value="Dpy-19/Dpy-19-like"/>
</dbReference>
<feature type="transmembrane region" description="Helical" evidence="8">
    <location>
        <begin position="388"/>
        <end position="410"/>
    </location>
</feature>
<evidence type="ECO:0000313" key="10">
    <source>
        <dbReference type="Proteomes" id="UP000002358"/>
    </source>
</evidence>
<keyword evidence="10" id="KW-1185">Reference proteome</keyword>
<feature type="transmembrane region" description="Helical" evidence="8">
    <location>
        <begin position="232"/>
        <end position="259"/>
    </location>
</feature>
<evidence type="ECO:0000256" key="4">
    <source>
        <dbReference type="ARBA" id="ARBA00022679"/>
    </source>
</evidence>
<reference evidence="9" key="1">
    <citation type="submission" date="2021-01" db="UniProtKB">
        <authorList>
            <consortium name="EnsemblMetazoa"/>
        </authorList>
    </citation>
    <scope>IDENTIFICATION</scope>
</reference>
<evidence type="ECO:0000256" key="5">
    <source>
        <dbReference type="ARBA" id="ARBA00022692"/>
    </source>
</evidence>
<dbReference type="SMR" id="A0A7M7H7C0"/>
<dbReference type="InParanoid" id="A0A7M7H7C0"/>
<comment type="subcellular location">
    <subcellularLocation>
        <location evidence="1">Membrane</location>
        <topology evidence="1">Multi-pass membrane protein</topology>
    </subcellularLocation>
</comment>
<accession>A0A7M7H7C0</accession>
<evidence type="ECO:0000256" key="3">
    <source>
        <dbReference type="ARBA" id="ARBA00022676"/>
    </source>
</evidence>
<feature type="transmembrane region" description="Helical" evidence="8">
    <location>
        <begin position="142"/>
        <end position="164"/>
    </location>
</feature>
<evidence type="ECO:0000256" key="8">
    <source>
        <dbReference type="SAM" id="Phobius"/>
    </source>
</evidence>
<keyword evidence="5 8" id="KW-0812">Transmembrane</keyword>
<protein>
    <submittedName>
        <fullName evidence="9">Uncharacterized protein</fullName>
    </submittedName>
</protein>
<evidence type="ECO:0000256" key="6">
    <source>
        <dbReference type="ARBA" id="ARBA00022989"/>
    </source>
</evidence>
<organism evidence="9 10">
    <name type="scientific">Nasonia vitripennis</name>
    <name type="common">Parasitic wasp</name>
    <dbReference type="NCBI Taxonomy" id="7425"/>
    <lineage>
        <taxon>Eukaryota</taxon>
        <taxon>Metazoa</taxon>
        <taxon>Ecdysozoa</taxon>
        <taxon>Arthropoda</taxon>
        <taxon>Hexapoda</taxon>
        <taxon>Insecta</taxon>
        <taxon>Pterygota</taxon>
        <taxon>Neoptera</taxon>
        <taxon>Endopterygota</taxon>
        <taxon>Hymenoptera</taxon>
        <taxon>Apocrita</taxon>
        <taxon>Proctotrupomorpha</taxon>
        <taxon>Chalcidoidea</taxon>
        <taxon>Pteromalidae</taxon>
        <taxon>Pteromalinae</taxon>
        <taxon>Nasonia</taxon>
    </lineage>
</organism>
<evidence type="ECO:0000256" key="1">
    <source>
        <dbReference type="ARBA" id="ARBA00004141"/>
    </source>
</evidence>
<feature type="transmembrane region" description="Helical" evidence="8">
    <location>
        <begin position="271"/>
        <end position="288"/>
    </location>
</feature>
<sequence>MERESKPIYILKIILAIACGILHRWHASTLFENERHFTHLSEMEREMSFRTEMGMYYSYFKTIADSATFFEGMQRIHHDNFSEYPNIINAESKYNLGPEVNIGMFYHIMKYLDLLPKPLCWQIERGDGLASITSCEGIGVPVYFYLEFVWLCAMVTGFTIFLYASNLSGSIGGGIIAVAAFFFNHTECTRVQWTPPLRESFAYPALLFQMFMMSEILKKRKKPDSMSTHVDLVLLMAFCLLSWQFSQFVFVTQTIALLILKWFKIINQEVYSFYCIVHLLSVTSVIGLTSNAFLLNSLHLALLIVSVCASELGKALSNRVNAKTLTVLEITATLLGTNLWKVLFTSGSDDEHIFNILKSKISNYKDFHTMLYTCSAEFDFLKYETYEAIVKTFLLPTAILAGFLVLYYWYRNLKGQGFPNCIEPHIAYNILQTGAFTVMAMFVMRLKLFMTPHLCILAGLSCSKRYLEKLGIKRKAMQGALVALLLAMMSYNGVQRLIKEREFIGEYSNVDQEELLEWVQAKTPRSAAFAGKMSLMANIMLSTRRPIVNNPYYESKEMQERTMKVYEIFSRKSVAEVHDTLRKLQVDYVVIEEALCYGYGYWKPGCKMLELWDLVDNGKGKSEGKIPVCPMLFRGNAHPFRRVFENRSYVVLQLNYTKYIEYKPKTILYTA</sequence>
<evidence type="ECO:0000256" key="7">
    <source>
        <dbReference type="ARBA" id="ARBA00023136"/>
    </source>
</evidence>
<dbReference type="Proteomes" id="UP000002358">
    <property type="component" value="Chromosome 5"/>
</dbReference>
<comment type="similarity">
    <text evidence="2">Belongs to the dpy-19 family.</text>
</comment>
<feature type="transmembrane region" description="Helical" evidence="8">
    <location>
        <begin position="426"/>
        <end position="444"/>
    </location>
</feature>
<evidence type="ECO:0000313" key="9">
    <source>
        <dbReference type="EnsemblMetazoa" id="XP_008202731"/>
    </source>
</evidence>
<keyword evidence="6 8" id="KW-1133">Transmembrane helix</keyword>
<dbReference type="KEGG" id="nvi:100120164"/>
<dbReference type="GO" id="GO:0005637">
    <property type="term" value="C:nuclear inner membrane"/>
    <property type="evidence" value="ECO:0007669"/>
    <property type="project" value="TreeGrafter"/>
</dbReference>
<dbReference type="PANTHER" id="PTHR31488">
    <property type="entry name" value="DPY-19-LIKE 1, LIKE (H. SAPIENS)"/>
    <property type="match status" value="1"/>
</dbReference>